<name>A0ABW1IW60_9BACL</name>
<dbReference type="InterPro" id="IPR000644">
    <property type="entry name" value="CBS_dom"/>
</dbReference>
<evidence type="ECO:0000259" key="12">
    <source>
        <dbReference type="PROSITE" id="PS51371"/>
    </source>
</evidence>
<dbReference type="Gene3D" id="3.10.580.10">
    <property type="entry name" value="CBS-domain"/>
    <property type="match status" value="1"/>
</dbReference>
<dbReference type="PROSITE" id="PS51371">
    <property type="entry name" value="CBS"/>
    <property type="match status" value="2"/>
</dbReference>
<keyword evidence="3" id="KW-1003">Cell membrane</keyword>
<sequence length="449" mass="50327">MDSFPFWLSIPLVILLVFMNGFFVAAEFAMVKVRKSRIETLIAEGNKRAKFARNLVVHLDAYLSACQLGITLASLGLGWVGEPAIADLLEPIFVSMGLGTVAIHTISFIIAFSIITVLHIVLGELAPKTLAIRKAEAVTLWASAPMIAFHKVMYPFIWLLNGTANALLKAIGIEPASESESAHTEEEIRILMKESHRSGFIDNTELALMDNVFDFADTNAREIMIPRTEMVCLQASSSFQDNLEFALQKTFTRFPVMGEDKDHLVGFVHMKDLLKLQNEAGLEADMMTIVRPLASVPDSIEISALLKLMQKNHTQIAVLFDEYGGTAGIVTLEDIIEELVGEIQDEFDNERPEIEKLDAGRYSIDGRMLIEEVNDLLGIHIDSEDYDTIGGWMVSKVDLPPEEGQSIRLEGFEFAVEETDQMRILRIRIKRMDKLEEESLLQLEKHEET</sequence>
<feature type="domain" description="CBS" evidence="12">
    <location>
        <begin position="224"/>
        <end position="283"/>
    </location>
</feature>
<dbReference type="PROSITE" id="PS51846">
    <property type="entry name" value="CNNM"/>
    <property type="match status" value="1"/>
</dbReference>
<gene>
    <name evidence="14" type="ORF">ACFPXP_21760</name>
</gene>
<dbReference type="InterPro" id="IPR046342">
    <property type="entry name" value="CBS_dom_sf"/>
</dbReference>
<evidence type="ECO:0000313" key="14">
    <source>
        <dbReference type="EMBL" id="MFC5989039.1"/>
    </source>
</evidence>
<dbReference type="InterPro" id="IPR036318">
    <property type="entry name" value="FAD-bd_PCMH-like_sf"/>
</dbReference>
<dbReference type="InterPro" id="IPR016169">
    <property type="entry name" value="FAD-bd_PCMH_sub2"/>
</dbReference>
<evidence type="ECO:0000256" key="9">
    <source>
        <dbReference type="PROSITE-ProRule" id="PRU00703"/>
    </source>
</evidence>
<dbReference type="Pfam" id="PF01595">
    <property type="entry name" value="CNNM"/>
    <property type="match status" value="1"/>
</dbReference>
<dbReference type="PANTHER" id="PTHR43099">
    <property type="entry name" value="UPF0053 PROTEIN YRKA"/>
    <property type="match status" value="1"/>
</dbReference>
<evidence type="ECO:0000256" key="11">
    <source>
        <dbReference type="SAM" id="Phobius"/>
    </source>
</evidence>
<accession>A0ABW1IW60</accession>
<feature type="domain" description="CNNM transmembrane" evidence="13">
    <location>
        <begin position="2"/>
        <end position="205"/>
    </location>
</feature>
<evidence type="ECO:0000256" key="5">
    <source>
        <dbReference type="ARBA" id="ARBA00022737"/>
    </source>
</evidence>
<evidence type="ECO:0000256" key="4">
    <source>
        <dbReference type="ARBA" id="ARBA00022692"/>
    </source>
</evidence>
<dbReference type="InterPro" id="IPR044751">
    <property type="entry name" value="Ion_transp-like_CBS"/>
</dbReference>
<dbReference type="Pfam" id="PF00571">
    <property type="entry name" value="CBS"/>
    <property type="match status" value="2"/>
</dbReference>
<comment type="subcellular location">
    <subcellularLocation>
        <location evidence="1">Cell membrane</location>
        <topology evidence="1">Multi-pass membrane protein</topology>
    </subcellularLocation>
</comment>
<evidence type="ECO:0000313" key="15">
    <source>
        <dbReference type="Proteomes" id="UP001596250"/>
    </source>
</evidence>
<dbReference type="Pfam" id="PF03471">
    <property type="entry name" value="CorC_HlyC"/>
    <property type="match status" value="1"/>
</dbReference>
<proteinExistence type="inferred from homology"/>
<keyword evidence="7 9" id="KW-0129">CBS domain</keyword>
<dbReference type="SUPFAM" id="SSF56176">
    <property type="entry name" value="FAD-binding/transporter-associated domain-like"/>
    <property type="match status" value="1"/>
</dbReference>
<dbReference type="SMART" id="SM01091">
    <property type="entry name" value="CorC_HlyC"/>
    <property type="match status" value="1"/>
</dbReference>
<evidence type="ECO:0000256" key="10">
    <source>
        <dbReference type="PROSITE-ProRule" id="PRU01193"/>
    </source>
</evidence>
<feature type="transmembrane region" description="Helical" evidence="11">
    <location>
        <begin position="6"/>
        <end position="29"/>
    </location>
</feature>
<dbReference type="InterPro" id="IPR051676">
    <property type="entry name" value="UPF0053_domain"/>
</dbReference>
<organism evidence="14 15">
    <name type="scientific">Marinicrinis lubricantis</name>
    <dbReference type="NCBI Taxonomy" id="2086470"/>
    <lineage>
        <taxon>Bacteria</taxon>
        <taxon>Bacillati</taxon>
        <taxon>Bacillota</taxon>
        <taxon>Bacilli</taxon>
        <taxon>Bacillales</taxon>
        <taxon>Paenibacillaceae</taxon>
    </lineage>
</organism>
<evidence type="ECO:0000256" key="2">
    <source>
        <dbReference type="ARBA" id="ARBA00006337"/>
    </source>
</evidence>
<feature type="transmembrane region" description="Helical" evidence="11">
    <location>
        <begin position="138"/>
        <end position="160"/>
    </location>
</feature>
<dbReference type="Proteomes" id="UP001596250">
    <property type="component" value="Unassembled WGS sequence"/>
</dbReference>
<evidence type="ECO:0000256" key="7">
    <source>
        <dbReference type="ARBA" id="ARBA00023122"/>
    </source>
</evidence>
<dbReference type="Gene3D" id="3.30.465.10">
    <property type="match status" value="1"/>
</dbReference>
<keyword evidence="8 10" id="KW-0472">Membrane</keyword>
<dbReference type="InterPro" id="IPR005170">
    <property type="entry name" value="Transptr-assoc_dom"/>
</dbReference>
<keyword evidence="15" id="KW-1185">Reference proteome</keyword>
<dbReference type="InterPro" id="IPR002550">
    <property type="entry name" value="CNNM"/>
</dbReference>
<keyword evidence="6 10" id="KW-1133">Transmembrane helix</keyword>
<reference evidence="15" key="1">
    <citation type="journal article" date="2019" name="Int. J. Syst. Evol. Microbiol.">
        <title>The Global Catalogue of Microorganisms (GCM) 10K type strain sequencing project: providing services to taxonomists for standard genome sequencing and annotation.</title>
        <authorList>
            <consortium name="The Broad Institute Genomics Platform"/>
            <consortium name="The Broad Institute Genome Sequencing Center for Infectious Disease"/>
            <person name="Wu L."/>
            <person name="Ma J."/>
        </authorList>
    </citation>
    <scope>NUCLEOTIDE SEQUENCE [LARGE SCALE GENOMIC DNA]</scope>
    <source>
        <strain evidence="15">CCM 8749</strain>
    </source>
</reference>
<protein>
    <submittedName>
        <fullName evidence="14">Hemolysin family protein</fullName>
    </submittedName>
</protein>
<comment type="similarity">
    <text evidence="2">Belongs to the UPF0053 family.</text>
</comment>
<comment type="caution">
    <text evidence="14">The sequence shown here is derived from an EMBL/GenBank/DDBJ whole genome shotgun (WGS) entry which is preliminary data.</text>
</comment>
<dbReference type="EMBL" id="JBHSQV010000186">
    <property type="protein sequence ID" value="MFC5989039.1"/>
    <property type="molecule type" value="Genomic_DNA"/>
</dbReference>
<evidence type="ECO:0000256" key="6">
    <source>
        <dbReference type="ARBA" id="ARBA00022989"/>
    </source>
</evidence>
<evidence type="ECO:0000256" key="8">
    <source>
        <dbReference type="ARBA" id="ARBA00023136"/>
    </source>
</evidence>
<dbReference type="RefSeq" id="WP_379896588.1">
    <property type="nucleotide sequence ID" value="NZ_CBCSCT010000005.1"/>
</dbReference>
<keyword evidence="5" id="KW-0677">Repeat</keyword>
<keyword evidence="4 10" id="KW-0812">Transmembrane</keyword>
<feature type="transmembrane region" description="Helical" evidence="11">
    <location>
        <begin position="55"/>
        <end position="81"/>
    </location>
</feature>
<dbReference type="SUPFAM" id="SSF54631">
    <property type="entry name" value="CBS-domain pair"/>
    <property type="match status" value="1"/>
</dbReference>
<evidence type="ECO:0000256" key="3">
    <source>
        <dbReference type="ARBA" id="ARBA00022475"/>
    </source>
</evidence>
<dbReference type="CDD" id="cd04590">
    <property type="entry name" value="CBS_pair_CorC_HlyC_assoc"/>
    <property type="match status" value="1"/>
</dbReference>
<evidence type="ECO:0000256" key="1">
    <source>
        <dbReference type="ARBA" id="ARBA00004651"/>
    </source>
</evidence>
<feature type="transmembrane region" description="Helical" evidence="11">
    <location>
        <begin position="101"/>
        <end position="126"/>
    </location>
</feature>
<dbReference type="PANTHER" id="PTHR43099:SF2">
    <property type="entry name" value="UPF0053 PROTEIN YRKA"/>
    <property type="match status" value="1"/>
</dbReference>
<feature type="domain" description="CBS" evidence="12">
    <location>
        <begin position="286"/>
        <end position="346"/>
    </location>
</feature>
<evidence type="ECO:0000259" key="13">
    <source>
        <dbReference type="PROSITE" id="PS51846"/>
    </source>
</evidence>